<gene>
    <name evidence="6" type="ORF">E5R92_04610</name>
</gene>
<dbReference type="InterPro" id="IPR035958">
    <property type="entry name" value="SecB-like_sf"/>
</dbReference>
<proteinExistence type="inferred from homology"/>
<keyword evidence="3" id="KW-0653">Protein transport</keyword>
<organism evidence="6 7">
    <name type="scientific">Candidatus Pelagibacter giovannonii</name>
    <dbReference type="NCBI Taxonomy" id="2563896"/>
    <lineage>
        <taxon>Bacteria</taxon>
        <taxon>Pseudomonadati</taxon>
        <taxon>Pseudomonadota</taxon>
        <taxon>Alphaproteobacteria</taxon>
        <taxon>Candidatus Pelagibacterales</taxon>
        <taxon>Candidatus Pelagibacteraceae</taxon>
        <taxon>Candidatus Pelagibacter</taxon>
    </lineage>
</organism>
<evidence type="ECO:0000313" key="7">
    <source>
        <dbReference type="Proteomes" id="UP000501094"/>
    </source>
</evidence>
<dbReference type="InterPro" id="IPR003708">
    <property type="entry name" value="SecB"/>
</dbReference>
<dbReference type="Gene3D" id="3.10.420.10">
    <property type="entry name" value="SecB-like"/>
    <property type="match status" value="1"/>
</dbReference>
<dbReference type="Pfam" id="PF02556">
    <property type="entry name" value="SecB"/>
    <property type="match status" value="1"/>
</dbReference>
<evidence type="ECO:0000256" key="1">
    <source>
        <dbReference type="ARBA" id="ARBA00009990"/>
    </source>
</evidence>
<name>A0A6H1Q2P7_9PROT</name>
<sequence>MIENFKIISNFIKDMSSETPDAPTYIFVRDKISKYKLNIDINSKAVKNGIIEVNTILRFSDQPEILKKAHFEITYTSIVKVDEKVTEKKEMEKIILCDVPNKIYPDLERIFLNLLSDSGYPGIKFEKKVDFTELYKQRAN</sequence>
<keyword evidence="2" id="KW-0813">Transport</keyword>
<evidence type="ECO:0000256" key="4">
    <source>
        <dbReference type="ARBA" id="ARBA00023010"/>
    </source>
</evidence>
<dbReference type="GO" id="GO:0051082">
    <property type="term" value="F:unfolded protein binding"/>
    <property type="evidence" value="ECO:0007669"/>
    <property type="project" value="InterPro"/>
</dbReference>
<dbReference type="RefSeq" id="WP_174823073.1">
    <property type="nucleotide sequence ID" value="NZ_CP038852.1"/>
</dbReference>
<evidence type="ECO:0000256" key="3">
    <source>
        <dbReference type="ARBA" id="ARBA00022927"/>
    </source>
</evidence>
<dbReference type="EMBL" id="CP038852">
    <property type="protein sequence ID" value="QIZ21061.1"/>
    <property type="molecule type" value="Genomic_DNA"/>
</dbReference>
<dbReference type="SUPFAM" id="SSF54611">
    <property type="entry name" value="SecB-like"/>
    <property type="match status" value="1"/>
</dbReference>
<dbReference type="Proteomes" id="UP000501094">
    <property type="component" value="Chromosome"/>
</dbReference>
<dbReference type="GO" id="GO:0015031">
    <property type="term" value="P:protein transport"/>
    <property type="evidence" value="ECO:0007669"/>
    <property type="project" value="UniProtKB-KW"/>
</dbReference>
<dbReference type="AlphaFoldDB" id="A0A6H1Q2P7"/>
<dbReference type="KEGG" id="peg:E5R92_04610"/>
<evidence type="ECO:0000313" key="6">
    <source>
        <dbReference type="EMBL" id="QIZ21061.1"/>
    </source>
</evidence>
<keyword evidence="7" id="KW-1185">Reference proteome</keyword>
<keyword evidence="5" id="KW-0143">Chaperone</keyword>
<protein>
    <submittedName>
        <fullName evidence="6">Protein-export protein SecB</fullName>
    </submittedName>
</protein>
<keyword evidence="4" id="KW-0811">Translocation</keyword>
<evidence type="ECO:0000256" key="2">
    <source>
        <dbReference type="ARBA" id="ARBA00022448"/>
    </source>
</evidence>
<dbReference type="GO" id="GO:0051262">
    <property type="term" value="P:protein tetramerization"/>
    <property type="evidence" value="ECO:0007669"/>
    <property type="project" value="InterPro"/>
</dbReference>
<evidence type="ECO:0000256" key="5">
    <source>
        <dbReference type="ARBA" id="ARBA00023186"/>
    </source>
</evidence>
<comment type="similarity">
    <text evidence="1">Belongs to the SecB family.</text>
</comment>
<accession>A0A6H1Q2P7</accession>
<reference evidence="6 7" key="1">
    <citation type="journal article" date="2020" name="Nat. Microbiol.">
        <title>Lysogenic host-virus interactions in SAR11 marine bacteria.</title>
        <authorList>
            <person name="Morris R.M."/>
            <person name="Cain K.R."/>
            <person name="Hvorecny K.L."/>
            <person name="Kollman J.M."/>
        </authorList>
    </citation>
    <scope>NUCLEOTIDE SEQUENCE [LARGE SCALE GENOMIC DNA]</scope>
    <source>
        <strain evidence="6 7">NP1</strain>
    </source>
</reference>